<evidence type="ECO:0000256" key="2">
    <source>
        <dbReference type="SAM" id="SignalP"/>
    </source>
</evidence>
<evidence type="ECO:0000256" key="1">
    <source>
        <dbReference type="SAM" id="MobiDB-lite"/>
    </source>
</evidence>
<accession>A0A182J2N2</accession>
<keyword evidence="2" id="KW-0732">Signal</keyword>
<dbReference type="EnsemblMetazoa" id="AATE010211-RA">
    <property type="protein sequence ID" value="AATE010211-PA.1"/>
    <property type="gene ID" value="AATE010211"/>
</dbReference>
<dbReference type="VEuPathDB" id="VectorBase:AATE010211"/>
<name>A0A182J2N2_ANOAO</name>
<proteinExistence type="predicted"/>
<sequence>MRTLWVHALLVVLLLALADLPDGGKAQLQPDYRKYLRTGKPSHPLELHVEEVLEVFRSEQRPPRYGVTNPLVNAFLADQRFRAEMTKKKKTTTTTTTTKATPASIHSTTARPQVSTQASTFRTPTYENNKESYTYLFPSITATKYSYQPKETITIKEADPVTMPARVASSTVAPPAEVVDD</sequence>
<reference evidence="3" key="1">
    <citation type="submission" date="2022-08" db="UniProtKB">
        <authorList>
            <consortium name="EnsemblMetazoa"/>
        </authorList>
    </citation>
    <scope>IDENTIFICATION</scope>
    <source>
        <strain evidence="3">EBRO</strain>
    </source>
</reference>
<feature type="signal peptide" evidence="2">
    <location>
        <begin position="1"/>
        <end position="18"/>
    </location>
</feature>
<feature type="chain" id="PRO_5043601706" evidence="2">
    <location>
        <begin position="19"/>
        <end position="181"/>
    </location>
</feature>
<dbReference type="AlphaFoldDB" id="A0A182J2N2"/>
<feature type="compositionally biased region" description="Polar residues" evidence="1">
    <location>
        <begin position="100"/>
        <end position="119"/>
    </location>
</feature>
<evidence type="ECO:0000313" key="3">
    <source>
        <dbReference type="EnsemblMetazoa" id="AATE010211-PA.1"/>
    </source>
</evidence>
<protein>
    <submittedName>
        <fullName evidence="3">Uncharacterized protein</fullName>
    </submittedName>
</protein>
<organism evidence="3">
    <name type="scientific">Anopheles atroparvus</name>
    <name type="common">European mosquito</name>
    <dbReference type="NCBI Taxonomy" id="41427"/>
    <lineage>
        <taxon>Eukaryota</taxon>
        <taxon>Metazoa</taxon>
        <taxon>Ecdysozoa</taxon>
        <taxon>Arthropoda</taxon>
        <taxon>Hexapoda</taxon>
        <taxon>Insecta</taxon>
        <taxon>Pterygota</taxon>
        <taxon>Neoptera</taxon>
        <taxon>Endopterygota</taxon>
        <taxon>Diptera</taxon>
        <taxon>Nematocera</taxon>
        <taxon>Culicoidea</taxon>
        <taxon>Culicidae</taxon>
        <taxon>Anophelinae</taxon>
        <taxon>Anopheles</taxon>
    </lineage>
</organism>
<feature type="region of interest" description="Disordered" evidence="1">
    <location>
        <begin position="87"/>
        <end position="119"/>
    </location>
</feature>